<evidence type="ECO:0000256" key="2">
    <source>
        <dbReference type="ARBA" id="ARBA00034247"/>
    </source>
</evidence>
<organism evidence="5 6">
    <name type="scientific">Neoasaia chiangmaiensis</name>
    <dbReference type="NCBI Taxonomy" id="320497"/>
    <lineage>
        <taxon>Bacteria</taxon>
        <taxon>Pseudomonadati</taxon>
        <taxon>Pseudomonadota</taxon>
        <taxon>Alphaproteobacteria</taxon>
        <taxon>Acetobacterales</taxon>
        <taxon>Acetobacteraceae</taxon>
        <taxon>Neoasaia</taxon>
    </lineage>
</organism>
<dbReference type="InterPro" id="IPR043128">
    <property type="entry name" value="Rev_trsase/Diguanyl_cyclase"/>
</dbReference>
<comment type="catalytic activity">
    <reaction evidence="2">
        <text>2 GTP = 3',3'-c-di-GMP + 2 diphosphate</text>
        <dbReference type="Rhea" id="RHEA:24898"/>
        <dbReference type="ChEBI" id="CHEBI:33019"/>
        <dbReference type="ChEBI" id="CHEBI:37565"/>
        <dbReference type="ChEBI" id="CHEBI:58805"/>
        <dbReference type="EC" id="2.7.7.65"/>
    </reaction>
</comment>
<dbReference type="Gene3D" id="3.30.70.270">
    <property type="match status" value="1"/>
</dbReference>
<proteinExistence type="predicted"/>
<dbReference type="GO" id="GO:0043709">
    <property type="term" value="P:cell adhesion involved in single-species biofilm formation"/>
    <property type="evidence" value="ECO:0007669"/>
    <property type="project" value="TreeGrafter"/>
</dbReference>
<dbReference type="Proteomes" id="UP000188604">
    <property type="component" value="Chromosome"/>
</dbReference>
<dbReference type="InterPro" id="IPR050469">
    <property type="entry name" value="Diguanylate_Cyclase"/>
</dbReference>
<dbReference type="Pfam" id="PF07494">
    <property type="entry name" value="Reg_prop"/>
    <property type="match status" value="2"/>
</dbReference>
<dbReference type="KEGG" id="nch:A0U93_08405"/>
<evidence type="ECO:0000313" key="6">
    <source>
        <dbReference type="Proteomes" id="UP000188604"/>
    </source>
</evidence>
<keyword evidence="3" id="KW-0812">Transmembrane</keyword>
<dbReference type="PANTHER" id="PTHR45138:SF9">
    <property type="entry name" value="DIGUANYLATE CYCLASE DGCM-RELATED"/>
    <property type="match status" value="1"/>
</dbReference>
<protein>
    <recommendedName>
        <fullName evidence="1">diguanylate cyclase</fullName>
        <ecNumber evidence="1">2.7.7.65</ecNumber>
    </recommendedName>
</protein>
<keyword evidence="3" id="KW-1133">Transmembrane helix</keyword>
<evidence type="ECO:0000256" key="3">
    <source>
        <dbReference type="SAM" id="Phobius"/>
    </source>
</evidence>
<accession>A0A1U9KQ80</accession>
<dbReference type="Pfam" id="PF00990">
    <property type="entry name" value="GGDEF"/>
    <property type="match status" value="1"/>
</dbReference>
<evidence type="ECO:0000256" key="1">
    <source>
        <dbReference type="ARBA" id="ARBA00012528"/>
    </source>
</evidence>
<dbReference type="PROSITE" id="PS50887">
    <property type="entry name" value="GGDEF"/>
    <property type="match status" value="1"/>
</dbReference>
<evidence type="ECO:0000313" key="5">
    <source>
        <dbReference type="EMBL" id="AQS87958.1"/>
    </source>
</evidence>
<dbReference type="SUPFAM" id="SSF55073">
    <property type="entry name" value="Nucleotide cyclase"/>
    <property type="match status" value="1"/>
</dbReference>
<sequence length="974" mass="106067">MNRVTTYGILIACFYLAIISTSYAQSLSSRLFNQTSGLTNLDPDHLIETRSGAIIATTQGASFVFDGHSFLPLGAEQGLPDSTAVNDITLGPDARTIIASQENRLLVAQDPSPFSLVRLHFRTIALPVNGRYVQTSALSAFGNGVAVSTGHDLLYLSLDVPAEPKFIVPPPQITRANRSLRTPLDVYGNGPDLWVSDHDGRICVFGATRDHCWAAQEGLPTRRWGGFLATSGRSVIVRTGNIAAILDPQQASVRLEMIPDNVPALDGLSRFLRIDRAANGDLITQAVHGVAVRHDGVWHAITLTDGFNQLLPMAIDQAGSIWLGLLGEGVRQYVGWGAIDNLTRLGGLSNGVVWGIIRAQDGRLWIATDGGLDLLSPGKPPRPSFENRSIQSLAVGRPGILWMSVNASTLVRLDTRTGAKTEYPFPDISTVHTAPDGTAWVATGNGLYRLEDDGRTRPMPVLSSAHDTSLTDLVIDPDGTIWLTGSGMLWRKRPGEDMRPFVRQWGEPKVNTETLAHRPGGPVWVGTLDGLFRVDTTTPQPRVTKIDPDRLPDRTIAAVMVDRRNNVWVGTSSGVAILHDGQWVSADVTSGLVGNDVAQDSIYEDADGSIWIGTAQGLSHILKPDILWQLDAPHPSIQKVTVDGVPYHGEMLPYAHPRLDVWIGLLGGRRGGRTFFRYQIAGIAPRWQALSTDHLVYPALPSGQHRLLIETVDPDTRAPSDPITLVITIRLPWWRQPWAYAGYVVLLIGTGWLLLRLRTRYLMQQRARLEATVRAQTADLLDAHAALEAQSRQLVYRATHDGLTGLLNRAAVQESLTKALTGTIVPRLAVSLIDIDHFKRLNDTHGHLVGDAALVALGERFRHQLAPDETIGRYGGEEYVLLVPQSGSDGFRRVTAIIDTATASPFAIEGLTLTLSVSAGVAVAGEGDSWNSIIRRADRALYQAKRNGRARIVPADGVFAERYQPDQVDVILKG</sequence>
<feature type="transmembrane region" description="Helical" evidence="3">
    <location>
        <begin position="738"/>
        <end position="755"/>
    </location>
</feature>
<gene>
    <name evidence="5" type="ORF">A0U93_08405</name>
</gene>
<name>A0A1U9KQ80_9PROT</name>
<keyword evidence="3" id="KW-0472">Membrane</keyword>
<dbReference type="GO" id="GO:1902201">
    <property type="term" value="P:negative regulation of bacterial-type flagellum-dependent cell motility"/>
    <property type="evidence" value="ECO:0007669"/>
    <property type="project" value="TreeGrafter"/>
</dbReference>
<dbReference type="SMART" id="SM00267">
    <property type="entry name" value="GGDEF"/>
    <property type="match status" value="1"/>
</dbReference>
<feature type="domain" description="GGDEF" evidence="4">
    <location>
        <begin position="826"/>
        <end position="957"/>
    </location>
</feature>
<dbReference type="PANTHER" id="PTHR45138">
    <property type="entry name" value="REGULATORY COMPONENTS OF SENSORY TRANSDUCTION SYSTEM"/>
    <property type="match status" value="1"/>
</dbReference>
<dbReference type="SUPFAM" id="SSF63829">
    <property type="entry name" value="Calcium-dependent phosphotriesterase"/>
    <property type="match status" value="1"/>
</dbReference>
<reference evidence="5 6" key="1">
    <citation type="submission" date="2016-03" db="EMBL/GenBank/DDBJ databases">
        <title>Acetic acid bacteria sequencing.</title>
        <authorList>
            <person name="Brandt J."/>
            <person name="Jakob F."/>
            <person name="Vogel R.F."/>
        </authorList>
    </citation>
    <scope>NUCLEOTIDE SEQUENCE [LARGE SCALE GENOMIC DNA]</scope>
    <source>
        <strain evidence="5 6">NBRC 101099</strain>
    </source>
</reference>
<dbReference type="CDD" id="cd01949">
    <property type="entry name" value="GGDEF"/>
    <property type="match status" value="1"/>
</dbReference>
<dbReference type="InterPro" id="IPR011110">
    <property type="entry name" value="Reg_prop"/>
</dbReference>
<dbReference type="GO" id="GO:0005886">
    <property type="term" value="C:plasma membrane"/>
    <property type="evidence" value="ECO:0007669"/>
    <property type="project" value="TreeGrafter"/>
</dbReference>
<dbReference type="STRING" id="320497.A0U93_08405"/>
<dbReference type="EMBL" id="CP014691">
    <property type="protein sequence ID" value="AQS87958.1"/>
    <property type="molecule type" value="Genomic_DNA"/>
</dbReference>
<dbReference type="InterPro" id="IPR000160">
    <property type="entry name" value="GGDEF_dom"/>
</dbReference>
<dbReference type="Gene3D" id="2.60.40.10">
    <property type="entry name" value="Immunoglobulins"/>
    <property type="match status" value="1"/>
</dbReference>
<dbReference type="InterPro" id="IPR013783">
    <property type="entry name" value="Ig-like_fold"/>
</dbReference>
<dbReference type="NCBIfam" id="TIGR00254">
    <property type="entry name" value="GGDEF"/>
    <property type="match status" value="1"/>
</dbReference>
<dbReference type="InterPro" id="IPR015943">
    <property type="entry name" value="WD40/YVTN_repeat-like_dom_sf"/>
</dbReference>
<dbReference type="GO" id="GO:0052621">
    <property type="term" value="F:diguanylate cyclase activity"/>
    <property type="evidence" value="ECO:0007669"/>
    <property type="project" value="UniProtKB-EC"/>
</dbReference>
<dbReference type="OrthoDB" id="9778496at2"/>
<dbReference type="Gene3D" id="2.130.10.10">
    <property type="entry name" value="YVTN repeat-like/Quinoprotein amine dehydrogenase"/>
    <property type="match status" value="2"/>
</dbReference>
<keyword evidence="6" id="KW-1185">Reference proteome</keyword>
<dbReference type="EC" id="2.7.7.65" evidence="1"/>
<dbReference type="RefSeq" id="WP_077806971.1">
    <property type="nucleotide sequence ID" value="NZ_BJXS01000007.1"/>
</dbReference>
<evidence type="ECO:0000259" key="4">
    <source>
        <dbReference type="PROSITE" id="PS50887"/>
    </source>
</evidence>
<dbReference type="AlphaFoldDB" id="A0A1U9KQ80"/>
<dbReference type="InterPro" id="IPR029787">
    <property type="entry name" value="Nucleotide_cyclase"/>
</dbReference>